<gene>
    <name evidence="1" type="ORF">ACFQS9_05195</name>
</gene>
<organism evidence="1 2">
    <name type="scientific">Rhodococcus daqingensis</name>
    <dbReference type="NCBI Taxonomy" id="2479363"/>
    <lineage>
        <taxon>Bacteria</taxon>
        <taxon>Bacillati</taxon>
        <taxon>Actinomycetota</taxon>
        <taxon>Actinomycetes</taxon>
        <taxon>Mycobacteriales</taxon>
        <taxon>Nocardiaceae</taxon>
        <taxon>Rhodococcus</taxon>
    </lineage>
</organism>
<accession>A0ABW2RU59</accession>
<reference evidence="2" key="1">
    <citation type="journal article" date="2019" name="Int. J. Syst. Evol. Microbiol.">
        <title>The Global Catalogue of Microorganisms (GCM) 10K type strain sequencing project: providing services to taxonomists for standard genome sequencing and annotation.</title>
        <authorList>
            <consortium name="The Broad Institute Genomics Platform"/>
            <consortium name="The Broad Institute Genome Sequencing Center for Infectious Disease"/>
            <person name="Wu L."/>
            <person name="Ma J."/>
        </authorList>
    </citation>
    <scope>NUCLEOTIDE SEQUENCE [LARGE SCALE GENOMIC DNA]</scope>
    <source>
        <strain evidence="2">ICMP 19430</strain>
    </source>
</reference>
<dbReference type="RefSeq" id="WP_378402251.1">
    <property type="nucleotide sequence ID" value="NZ_JBHTCS010000009.1"/>
</dbReference>
<dbReference type="Proteomes" id="UP001596484">
    <property type="component" value="Unassembled WGS sequence"/>
</dbReference>
<dbReference type="InterPro" id="IPR011044">
    <property type="entry name" value="Quino_amine_DH_bsu"/>
</dbReference>
<protein>
    <submittedName>
        <fullName evidence="1">LVIVD repeat-containing protein</fullName>
    </submittedName>
</protein>
<evidence type="ECO:0000313" key="1">
    <source>
        <dbReference type="EMBL" id="MFC7447286.1"/>
    </source>
</evidence>
<evidence type="ECO:0000313" key="2">
    <source>
        <dbReference type="Proteomes" id="UP001596484"/>
    </source>
</evidence>
<comment type="caution">
    <text evidence="1">The sequence shown here is derived from an EMBL/GenBank/DDBJ whole genome shotgun (WGS) entry which is preliminary data.</text>
</comment>
<keyword evidence="2" id="KW-1185">Reference proteome</keyword>
<name>A0ABW2RU59_9NOCA</name>
<dbReference type="EMBL" id="JBHTCS010000009">
    <property type="protein sequence ID" value="MFC7447286.1"/>
    <property type="molecule type" value="Genomic_DNA"/>
</dbReference>
<sequence length="506" mass="54066">MLVKLTRPALLATLVLIVGIALPGQLAGAQTPQELLDVHREAVPRAECGPGSAPEPGLQGEVTVADRASGRSTAGYSCNAALVGRFQGTGGGIVSASYRNCAYMGSFWPSQGLGPTQPGVQVIDASDPANPRLSTTLTEPAMAGGTWETLKVNEERGLLAATGVGLLEAVGYFSVYDISEDCAHPRLLNTGVGSQLTLPLPITTHEGGFSPDGNTYWASGIAPGLLHAIDISDPAHPRVVWQGLTGLEEHGFGVSDDGNRLYLSHLAGVTILDVRAVQRRDPNPQVPHVSRLFWSDGQITQHSIPVSFDGHPYIFSVDEFGSGGVKALDLADEQNVKVAANIKLEINLPQNMDRWSSSSQGNSIFGYESHYCSVDRPQDPTTLACGWVQSGIRVFDVRDLDDIREIAYYNPPAQTNKHFELANSPHAVASIAGVPASGFLSVGRALLEEKLDPLATLGPRARLFGTDLSADWCLSPPEFHGDQLWVTCSDNGFMVLQLTNDVYPIR</sequence>
<proteinExistence type="predicted"/>
<dbReference type="SUPFAM" id="SSF50969">
    <property type="entry name" value="YVTN repeat-like/Quinoprotein amine dehydrogenase"/>
    <property type="match status" value="1"/>
</dbReference>